<sequence length="151" mass="17240">MLSVFRPTCPSEISMRSKFVLRSEMYMACFDAEQYLSQLLDHFKESHQMPQGIYCLADYDLRLGKQGLEEFRQQEFKAGCFKDCSAGGFAAIGIVAVLEVLEAPSALVGRFLELWQNLLETHVVKQFRDRNICVMDNDALLRGKVITNFQS</sequence>
<evidence type="ECO:0000313" key="3">
    <source>
        <dbReference type="Proteomes" id="UP000011087"/>
    </source>
</evidence>
<name>L1JH11_GUITC</name>
<dbReference type="PaxDb" id="55529-EKX47788"/>
<dbReference type="GeneID" id="17304563"/>
<dbReference type="EMBL" id="JH992988">
    <property type="protein sequence ID" value="EKX47788.1"/>
    <property type="molecule type" value="Genomic_DNA"/>
</dbReference>
<protein>
    <submittedName>
        <fullName evidence="1 2">Uncharacterized protein</fullName>
    </submittedName>
</protein>
<proteinExistence type="predicted"/>
<reference evidence="2" key="3">
    <citation type="submission" date="2016-03" db="UniProtKB">
        <authorList>
            <consortium name="EnsemblProtists"/>
        </authorList>
    </citation>
    <scope>IDENTIFICATION</scope>
</reference>
<dbReference type="Proteomes" id="UP000011087">
    <property type="component" value="Unassembled WGS sequence"/>
</dbReference>
<evidence type="ECO:0000313" key="1">
    <source>
        <dbReference type="EMBL" id="EKX47788.1"/>
    </source>
</evidence>
<reference evidence="3" key="2">
    <citation type="submission" date="2012-11" db="EMBL/GenBank/DDBJ databases">
        <authorList>
            <person name="Kuo A."/>
            <person name="Curtis B.A."/>
            <person name="Tanifuji G."/>
            <person name="Burki F."/>
            <person name="Gruber A."/>
            <person name="Irimia M."/>
            <person name="Maruyama S."/>
            <person name="Arias M.C."/>
            <person name="Ball S.G."/>
            <person name="Gile G.H."/>
            <person name="Hirakawa Y."/>
            <person name="Hopkins J.F."/>
            <person name="Rensing S.A."/>
            <person name="Schmutz J."/>
            <person name="Symeonidi A."/>
            <person name="Elias M."/>
            <person name="Eveleigh R.J."/>
            <person name="Herman E.K."/>
            <person name="Klute M.J."/>
            <person name="Nakayama T."/>
            <person name="Obornik M."/>
            <person name="Reyes-Prieto A."/>
            <person name="Armbrust E.V."/>
            <person name="Aves S.J."/>
            <person name="Beiko R.G."/>
            <person name="Coutinho P."/>
            <person name="Dacks J.B."/>
            <person name="Durnford D.G."/>
            <person name="Fast N.M."/>
            <person name="Green B.R."/>
            <person name="Grisdale C."/>
            <person name="Hempe F."/>
            <person name="Henrissat B."/>
            <person name="Hoppner M.P."/>
            <person name="Ishida K.-I."/>
            <person name="Kim E."/>
            <person name="Koreny L."/>
            <person name="Kroth P.G."/>
            <person name="Liu Y."/>
            <person name="Malik S.-B."/>
            <person name="Maier U.G."/>
            <person name="McRose D."/>
            <person name="Mock T."/>
            <person name="Neilson J.A."/>
            <person name="Onodera N.T."/>
            <person name="Poole A.M."/>
            <person name="Pritham E.J."/>
            <person name="Richards T.A."/>
            <person name="Rocap G."/>
            <person name="Roy S.W."/>
            <person name="Sarai C."/>
            <person name="Schaack S."/>
            <person name="Shirato S."/>
            <person name="Slamovits C.H."/>
            <person name="Spencer D.F."/>
            <person name="Suzuki S."/>
            <person name="Worden A.Z."/>
            <person name="Zauner S."/>
            <person name="Barry K."/>
            <person name="Bell C."/>
            <person name="Bharti A.K."/>
            <person name="Crow J.A."/>
            <person name="Grimwood J."/>
            <person name="Kramer R."/>
            <person name="Lindquist E."/>
            <person name="Lucas S."/>
            <person name="Salamov A."/>
            <person name="McFadden G.I."/>
            <person name="Lane C.E."/>
            <person name="Keeling P.J."/>
            <person name="Gray M.W."/>
            <person name="Grigoriev I.V."/>
            <person name="Archibald J.M."/>
        </authorList>
    </citation>
    <scope>NUCLEOTIDE SEQUENCE</scope>
    <source>
        <strain evidence="3">CCMP2712</strain>
    </source>
</reference>
<dbReference type="AlphaFoldDB" id="L1JH11"/>
<dbReference type="EnsemblProtists" id="EKX47788">
    <property type="protein sequence ID" value="EKX47788"/>
    <property type="gene ID" value="GUITHDRAFT_106342"/>
</dbReference>
<reference evidence="1 3" key="1">
    <citation type="journal article" date="2012" name="Nature">
        <title>Algal genomes reveal evolutionary mosaicism and the fate of nucleomorphs.</title>
        <authorList>
            <consortium name="DOE Joint Genome Institute"/>
            <person name="Curtis B.A."/>
            <person name="Tanifuji G."/>
            <person name="Burki F."/>
            <person name="Gruber A."/>
            <person name="Irimia M."/>
            <person name="Maruyama S."/>
            <person name="Arias M.C."/>
            <person name="Ball S.G."/>
            <person name="Gile G.H."/>
            <person name="Hirakawa Y."/>
            <person name="Hopkins J.F."/>
            <person name="Kuo A."/>
            <person name="Rensing S.A."/>
            <person name="Schmutz J."/>
            <person name="Symeonidi A."/>
            <person name="Elias M."/>
            <person name="Eveleigh R.J."/>
            <person name="Herman E.K."/>
            <person name="Klute M.J."/>
            <person name="Nakayama T."/>
            <person name="Obornik M."/>
            <person name="Reyes-Prieto A."/>
            <person name="Armbrust E.V."/>
            <person name="Aves S.J."/>
            <person name="Beiko R.G."/>
            <person name="Coutinho P."/>
            <person name="Dacks J.B."/>
            <person name="Durnford D.G."/>
            <person name="Fast N.M."/>
            <person name="Green B.R."/>
            <person name="Grisdale C.J."/>
            <person name="Hempel F."/>
            <person name="Henrissat B."/>
            <person name="Hoppner M.P."/>
            <person name="Ishida K."/>
            <person name="Kim E."/>
            <person name="Koreny L."/>
            <person name="Kroth P.G."/>
            <person name="Liu Y."/>
            <person name="Malik S.B."/>
            <person name="Maier U.G."/>
            <person name="McRose D."/>
            <person name="Mock T."/>
            <person name="Neilson J.A."/>
            <person name="Onodera N.T."/>
            <person name="Poole A.M."/>
            <person name="Pritham E.J."/>
            <person name="Richards T.A."/>
            <person name="Rocap G."/>
            <person name="Roy S.W."/>
            <person name="Sarai C."/>
            <person name="Schaack S."/>
            <person name="Shirato S."/>
            <person name="Slamovits C.H."/>
            <person name="Spencer D.F."/>
            <person name="Suzuki S."/>
            <person name="Worden A.Z."/>
            <person name="Zauner S."/>
            <person name="Barry K."/>
            <person name="Bell C."/>
            <person name="Bharti A.K."/>
            <person name="Crow J.A."/>
            <person name="Grimwood J."/>
            <person name="Kramer R."/>
            <person name="Lindquist E."/>
            <person name="Lucas S."/>
            <person name="Salamov A."/>
            <person name="McFadden G.I."/>
            <person name="Lane C.E."/>
            <person name="Keeling P.J."/>
            <person name="Gray M.W."/>
            <person name="Grigoriev I.V."/>
            <person name="Archibald J.M."/>
        </authorList>
    </citation>
    <scope>NUCLEOTIDE SEQUENCE</scope>
    <source>
        <strain evidence="1 3">CCMP2712</strain>
    </source>
</reference>
<dbReference type="RefSeq" id="XP_005834768.1">
    <property type="nucleotide sequence ID" value="XM_005834711.1"/>
</dbReference>
<organism evidence="1">
    <name type="scientific">Guillardia theta (strain CCMP2712)</name>
    <name type="common">Cryptophyte</name>
    <dbReference type="NCBI Taxonomy" id="905079"/>
    <lineage>
        <taxon>Eukaryota</taxon>
        <taxon>Cryptophyceae</taxon>
        <taxon>Pyrenomonadales</taxon>
        <taxon>Geminigeraceae</taxon>
        <taxon>Guillardia</taxon>
    </lineage>
</organism>
<gene>
    <name evidence="1" type="ORF">GUITHDRAFT_106342</name>
</gene>
<accession>L1JH11</accession>
<evidence type="ECO:0000313" key="2">
    <source>
        <dbReference type="EnsemblProtists" id="EKX47788"/>
    </source>
</evidence>
<dbReference type="KEGG" id="gtt:GUITHDRAFT_106342"/>
<keyword evidence="3" id="KW-1185">Reference proteome</keyword>
<dbReference type="HOGENOM" id="CLU_1734954_0_0_1"/>